<evidence type="ECO:0000313" key="3">
    <source>
        <dbReference type="Proteomes" id="UP000662760"/>
    </source>
</evidence>
<evidence type="ECO:0000313" key="2">
    <source>
        <dbReference type="EMBL" id="QSJ04051.1"/>
    </source>
</evidence>
<sequence>MAQDELKYENPEEIKDLTEWSNEPTVADLRSDLESAKSAHSGQMTKITHWLNQLNVTGDAKPKKTDGRSAVQPRLIRKQAEWRYPGLTEPFLSTEELFKAEPRSWEDKKAAIQNQTLLNYQFNIKINKVRFIDNYVRAAVNEGTVICRVGWITKSHMETQRVPVYSYYAIQIPEQAQALQQAMQMKTEDYNNYLNLPEDIQASVEYSIQNNGFYIARQTGVEEVEMEVIDVNQPTVEVVNSQNVIIDPNCDGDLDKAQFVIYSFETNKSELEKDGRYTNLDKITIDSANPLNVPDHIATDKSGFQFKDDPRKVLVAYEYWGYWDIDGSGTTKPIVATFVGNTMIRLEENPYPDKKVPFVTVPYLPVPGSLYGEPDGALLEENQRIIGATTRAMVDILARSANGQTGIKKGMLDVTNKRKFDKGEDYEFNDTDPRLGIFMHTMPEIPQSAPLMIQYQNNDAEALTGVKSFSQGIGSQALGDVAAGIRGALDAASKRELGIMRRLAQGVIEIGRKFTSMNAEFLSEEEVVRITNEEFVTVRRDDLIGDFDIKLSISTAEADNQKAQELAFMLQTMGNTLPFEMSQMVLSDIARLRNMPDLAKRIEGYRPQPDPLAQRKAELEIALLEAQIRETESKAIENQANAGYKQTHAANLQADTDLKNLDYVEQESGVKQARDVEKIESQSRAQARTKIIEALLNNASSNKTQ</sequence>
<dbReference type="InterPro" id="IPR056909">
    <property type="entry name" value="SU10_portal"/>
</dbReference>
<evidence type="ECO:0000256" key="1">
    <source>
        <dbReference type="SAM" id="Coils"/>
    </source>
</evidence>
<name>A0A898K932_9CAUD</name>
<feature type="coiled-coil region" evidence="1">
    <location>
        <begin position="614"/>
        <end position="641"/>
    </location>
</feature>
<dbReference type="Pfam" id="PF23899">
    <property type="entry name" value="SU10_portal"/>
    <property type="match status" value="1"/>
</dbReference>
<dbReference type="EMBL" id="MW544066">
    <property type="protein sequence ID" value="QSJ04051.1"/>
    <property type="molecule type" value="Genomic_DNA"/>
</dbReference>
<organism evidence="2 3">
    <name type="scientific">Salmonella phage vB_SalP_TR2</name>
    <dbReference type="NCBI Taxonomy" id="2812854"/>
    <lineage>
        <taxon>Viruses</taxon>
        <taxon>Duplodnaviria</taxon>
        <taxon>Heunggongvirae</taxon>
        <taxon>Uroviricota</taxon>
        <taxon>Caudoviricetes</taxon>
        <taxon>Schitoviridae</taxon>
        <taxon>Triduovirus</taxon>
        <taxon>Triduovirus Tr2</taxon>
    </lineage>
</organism>
<dbReference type="KEGG" id="vg:65133689"/>
<proteinExistence type="predicted"/>
<reference evidence="2" key="1">
    <citation type="submission" date="2021-01" db="EMBL/GenBank/DDBJ databases">
        <authorList>
            <person name="Shang Y."/>
        </authorList>
    </citation>
    <scope>NUCLEOTIDE SEQUENCE</scope>
</reference>
<dbReference type="RefSeq" id="YP_010115085.1">
    <property type="nucleotide sequence ID" value="NC_055921.1"/>
</dbReference>
<keyword evidence="1" id="KW-0175">Coiled coil</keyword>
<dbReference type="Proteomes" id="UP000662760">
    <property type="component" value="Segment"/>
</dbReference>
<dbReference type="GeneID" id="65133689"/>
<protein>
    <submittedName>
        <fullName evidence="2">Chromosome partitioning protein</fullName>
    </submittedName>
</protein>
<keyword evidence="3" id="KW-1185">Reference proteome</keyword>
<accession>A0A898K932</accession>